<feature type="domain" description="ACT" evidence="14">
    <location>
        <begin position="267"/>
        <end position="339"/>
    </location>
</feature>
<name>A0A926HLI2_9FIRM</name>
<evidence type="ECO:0000256" key="10">
    <source>
        <dbReference type="ARBA" id="ARBA00023027"/>
    </source>
</evidence>
<comment type="similarity">
    <text evidence="1 12">Belongs to the DapB family.</text>
</comment>
<evidence type="ECO:0000256" key="6">
    <source>
        <dbReference type="ARBA" id="ARBA00022840"/>
    </source>
</evidence>
<evidence type="ECO:0000256" key="2">
    <source>
        <dbReference type="ARBA" id="ARBA00022490"/>
    </source>
</evidence>
<feature type="binding site" evidence="12">
    <location>
        <begin position="86"/>
        <end position="88"/>
    </location>
    <ligand>
        <name>NAD(+)</name>
        <dbReference type="ChEBI" id="CHEBI:57540"/>
    </ligand>
</feature>
<dbReference type="GO" id="GO:0050661">
    <property type="term" value="F:NADP binding"/>
    <property type="evidence" value="ECO:0007669"/>
    <property type="project" value="UniProtKB-UniRule"/>
</dbReference>
<feature type="binding site" evidence="12">
    <location>
        <begin position="8"/>
        <end position="13"/>
    </location>
    <ligand>
        <name>NAD(+)</name>
        <dbReference type="ChEBI" id="CHEBI:57540"/>
    </ligand>
</feature>
<keyword evidence="4" id="KW-0547">Nucleotide-binding</keyword>
<evidence type="ECO:0000313" key="16">
    <source>
        <dbReference type="Proteomes" id="UP000654279"/>
    </source>
</evidence>
<dbReference type="InterPro" id="IPR045865">
    <property type="entry name" value="ACT-like_dom_sf"/>
</dbReference>
<dbReference type="Proteomes" id="UP000654279">
    <property type="component" value="Unassembled WGS sequence"/>
</dbReference>
<dbReference type="GO" id="GO:0005829">
    <property type="term" value="C:cytosol"/>
    <property type="evidence" value="ECO:0007669"/>
    <property type="project" value="TreeGrafter"/>
</dbReference>
<dbReference type="SUPFAM" id="SSF51735">
    <property type="entry name" value="NAD(P)-binding Rossmann-fold domains"/>
    <property type="match status" value="1"/>
</dbReference>
<evidence type="ECO:0000256" key="8">
    <source>
        <dbReference type="ARBA" id="ARBA00022915"/>
    </source>
</evidence>
<evidence type="ECO:0000256" key="11">
    <source>
        <dbReference type="ARBA" id="ARBA00023154"/>
    </source>
</evidence>
<evidence type="ECO:0000256" key="7">
    <source>
        <dbReference type="ARBA" id="ARBA00022857"/>
    </source>
</evidence>
<keyword evidence="2 12" id="KW-0963">Cytoplasm</keyword>
<dbReference type="FunFam" id="3.30.360.10:FF:000009">
    <property type="entry name" value="4-hydroxy-tetrahydrodipicolinate reductase"/>
    <property type="match status" value="1"/>
</dbReference>
<reference evidence="15" key="1">
    <citation type="submission" date="2020-08" db="EMBL/GenBank/DDBJ databases">
        <title>Genome public.</title>
        <authorList>
            <person name="Liu C."/>
            <person name="Sun Q."/>
        </authorList>
    </citation>
    <scope>NUCLEOTIDE SEQUENCE</scope>
    <source>
        <strain evidence="15">NSJ-44</strain>
    </source>
</reference>
<dbReference type="HAMAP" id="MF_00102">
    <property type="entry name" value="DapB"/>
    <property type="match status" value="1"/>
</dbReference>
<keyword evidence="8 12" id="KW-0220">Diaminopimelate biosynthesis</keyword>
<keyword evidence="10 12" id="KW-0520">NAD</keyword>
<dbReference type="CDD" id="cd04923">
    <property type="entry name" value="ACT_AK-LysC-DapG-like_2"/>
    <property type="match status" value="1"/>
</dbReference>
<dbReference type="InterPro" id="IPR022664">
    <property type="entry name" value="DapB_N_CS"/>
</dbReference>
<keyword evidence="11 12" id="KW-0457">Lysine biosynthesis</keyword>
<dbReference type="SUPFAM" id="SSF55347">
    <property type="entry name" value="Glyceraldehyde-3-phosphate dehydrogenase-like, C-terminal domain"/>
    <property type="match status" value="1"/>
</dbReference>
<feature type="binding site" evidence="12">
    <location>
        <position position="35"/>
    </location>
    <ligand>
        <name>NADP(+)</name>
        <dbReference type="ChEBI" id="CHEBI:58349"/>
    </ligand>
</feature>
<dbReference type="EMBL" id="JACRSO010000001">
    <property type="protein sequence ID" value="MBC8528499.1"/>
    <property type="molecule type" value="Genomic_DNA"/>
</dbReference>
<feature type="active site" description="Proton donor" evidence="12">
    <location>
        <position position="147"/>
    </location>
</feature>
<dbReference type="InterPro" id="IPR054352">
    <property type="entry name" value="ACT_Aspartokinase"/>
</dbReference>
<evidence type="ECO:0000256" key="9">
    <source>
        <dbReference type="ARBA" id="ARBA00023002"/>
    </source>
</evidence>
<evidence type="ECO:0000256" key="13">
    <source>
        <dbReference type="NCBIfam" id="TIGR00036"/>
    </source>
</evidence>
<feature type="binding site" evidence="12">
    <location>
        <position position="34"/>
    </location>
    <ligand>
        <name>NAD(+)</name>
        <dbReference type="ChEBI" id="CHEBI:57540"/>
    </ligand>
</feature>
<evidence type="ECO:0000259" key="14">
    <source>
        <dbReference type="PROSITE" id="PS51671"/>
    </source>
</evidence>
<dbReference type="GO" id="GO:0019877">
    <property type="term" value="P:diaminopimelate biosynthetic process"/>
    <property type="evidence" value="ECO:0007669"/>
    <property type="project" value="UniProtKB-UniRule"/>
</dbReference>
<feature type="active site" description="Proton donor/acceptor" evidence="12">
    <location>
        <position position="143"/>
    </location>
</feature>
<dbReference type="CDD" id="cd02274">
    <property type="entry name" value="DHDPR_N"/>
    <property type="match status" value="1"/>
</dbReference>
<proteinExistence type="inferred from homology"/>
<keyword evidence="7 12" id="KW-0521">NADP</keyword>
<dbReference type="PROSITE" id="PS51671">
    <property type="entry name" value="ACT"/>
    <property type="match status" value="1"/>
</dbReference>
<dbReference type="Gene3D" id="3.30.2130.10">
    <property type="entry name" value="VC0802-like"/>
    <property type="match status" value="1"/>
</dbReference>
<keyword evidence="5" id="KW-0418">Kinase</keyword>
<gene>
    <name evidence="12" type="primary">dapB</name>
    <name evidence="15" type="ORF">H8699_03490</name>
</gene>
<dbReference type="GO" id="GO:0005524">
    <property type="term" value="F:ATP binding"/>
    <property type="evidence" value="ECO:0007669"/>
    <property type="project" value="UniProtKB-KW"/>
</dbReference>
<dbReference type="Pfam" id="PF05173">
    <property type="entry name" value="DapB_C"/>
    <property type="match status" value="1"/>
</dbReference>
<dbReference type="PANTHER" id="PTHR20836:SF7">
    <property type="entry name" value="4-HYDROXY-TETRAHYDRODIPICOLINATE REDUCTASE"/>
    <property type="match status" value="1"/>
</dbReference>
<dbReference type="InterPro" id="IPR023940">
    <property type="entry name" value="DHDPR_bac"/>
</dbReference>
<evidence type="ECO:0000256" key="4">
    <source>
        <dbReference type="ARBA" id="ARBA00022741"/>
    </source>
</evidence>
<comment type="subcellular location">
    <subcellularLocation>
        <location evidence="12">Cytoplasm</location>
    </subcellularLocation>
</comment>
<keyword evidence="3 12" id="KW-0028">Amino-acid biosynthesis</keyword>
<dbReference type="InterPro" id="IPR000846">
    <property type="entry name" value="DapB_N"/>
</dbReference>
<feature type="binding site" evidence="12">
    <location>
        <begin position="153"/>
        <end position="154"/>
    </location>
    <ligand>
        <name>(S)-2,3,4,5-tetrahydrodipicolinate</name>
        <dbReference type="ChEBI" id="CHEBI:16845"/>
    </ligand>
</feature>
<dbReference type="GO" id="GO:0009089">
    <property type="term" value="P:lysine biosynthetic process via diaminopimelate"/>
    <property type="evidence" value="ECO:0007669"/>
    <property type="project" value="UniProtKB-UniRule"/>
</dbReference>
<organism evidence="15 16">
    <name type="scientific">Luoshenia tenuis</name>
    <dbReference type="NCBI Taxonomy" id="2763654"/>
    <lineage>
        <taxon>Bacteria</taxon>
        <taxon>Bacillati</taxon>
        <taxon>Bacillota</taxon>
        <taxon>Clostridia</taxon>
        <taxon>Christensenellales</taxon>
        <taxon>Christensenellaceae</taxon>
        <taxon>Luoshenia</taxon>
    </lineage>
</organism>
<dbReference type="GO" id="GO:0016301">
    <property type="term" value="F:kinase activity"/>
    <property type="evidence" value="ECO:0007669"/>
    <property type="project" value="UniProtKB-KW"/>
</dbReference>
<evidence type="ECO:0000256" key="5">
    <source>
        <dbReference type="ARBA" id="ARBA00022777"/>
    </source>
</evidence>
<evidence type="ECO:0000256" key="12">
    <source>
        <dbReference type="HAMAP-Rule" id="MF_00102"/>
    </source>
</evidence>
<dbReference type="PROSITE" id="PS01298">
    <property type="entry name" value="DAPB"/>
    <property type="match status" value="1"/>
</dbReference>
<dbReference type="AlphaFoldDB" id="A0A926HLI2"/>
<dbReference type="GO" id="GO:0008839">
    <property type="term" value="F:4-hydroxy-tetrahydrodipicolinate reductase"/>
    <property type="evidence" value="ECO:0007669"/>
    <property type="project" value="UniProtKB-UniRule"/>
</dbReference>
<dbReference type="Pfam" id="PF01842">
    <property type="entry name" value="ACT"/>
    <property type="match status" value="1"/>
</dbReference>
<dbReference type="InterPro" id="IPR022663">
    <property type="entry name" value="DapB_C"/>
</dbReference>
<accession>A0A926HLI2</accession>
<keyword evidence="5" id="KW-0808">Transferase</keyword>
<dbReference type="RefSeq" id="WP_249284498.1">
    <property type="nucleotide sequence ID" value="NZ_JACRSO010000001.1"/>
</dbReference>
<evidence type="ECO:0000256" key="1">
    <source>
        <dbReference type="ARBA" id="ARBA00006642"/>
    </source>
</evidence>
<protein>
    <recommendedName>
        <fullName evidence="12 13">4-hydroxy-tetrahydrodipicolinate reductase</fullName>
        <shortName evidence="12">HTPA reductase</shortName>
        <ecNumber evidence="12 13">1.17.1.8</ecNumber>
    </recommendedName>
</protein>
<keyword evidence="6" id="KW-0067">ATP-binding</keyword>
<dbReference type="NCBIfam" id="TIGR00036">
    <property type="entry name" value="dapB"/>
    <property type="match status" value="1"/>
</dbReference>
<dbReference type="Gene3D" id="3.30.360.10">
    <property type="entry name" value="Dihydrodipicolinate Reductase, domain 2"/>
    <property type="match status" value="1"/>
</dbReference>
<comment type="subunit">
    <text evidence="12">Homotetramer.</text>
</comment>
<dbReference type="EC" id="1.17.1.8" evidence="12 13"/>
<dbReference type="Pfam" id="PF22468">
    <property type="entry name" value="ACT_9"/>
    <property type="match status" value="1"/>
</dbReference>
<keyword evidence="9 12" id="KW-0560">Oxidoreductase</keyword>
<dbReference type="SUPFAM" id="SSF55021">
    <property type="entry name" value="ACT-like"/>
    <property type="match status" value="2"/>
</dbReference>
<comment type="catalytic activity">
    <reaction evidence="12">
        <text>(S)-2,3,4,5-tetrahydrodipicolinate + NAD(+) + H2O = (2S,4S)-4-hydroxy-2,3,4,5-tetrahydrodipicolinate + NADH + H(+)</text>
        <dbReference type="Rhea" id="RHEA:35323"/>
        <dbReference type="ChEBI" id="CHEBI:15377"/>
        <dbReference type="ChEBI" id="CHEBI:15378"/>
        <dbReference type="ChEBI" id="CHEBI:16845"/>
        <dbReference type="ChEBI" id="CHEBI:57540"/>
        <dbReference type="ChEBI" id="CHEBI:57945"/>
        <dbReference type="ChEBI" id="CHEBI:67139"/>
        <dbReference type="EC" id="1.17.1.8"/>
    </reaction>
</comment>
<comment type="caution">
    <text evidence="12">Was originally thought to be a dihydrodipicolinate reductase (DHDPR), catalyzing the conversion of dihydrodipicolinate to tetrahydrodipicolinate. However, it was shown in E.coli that the substrate of the enzymatic reaction is not dihydrodipicolinate (DHDP) but in fact (2S,4S)-4-hydroxy-2,3,4,5-tetrahydrodipicolinic acid (HTPA), the product released by the DapA-catalyzed reaction.</text>
</comment>
<dbReference type="GO" id="GO:0016726">
    <property type="term" value="F:oxidoreductase activity, acting on CH or CH2 groups, NAD or NADP as acceptor"/>
    <property type="evidence" value="ECO:0007669"/>
    <property type="project" value="UniProtKB-UniRule"/>
</dbReference>
<dbReference type="GO" id="GO:0051287">
    <property type="term" value="F:NAD binding"/>
    <property type="evidence" value="ECO:0007669"/>
    <property type="project" value="UniProtKB-UniRule"/>
</dbReference>
<comment type="catalytic activity">
    <reaction evidence="12">
        <text>(S)-2,3,4,5-tetrahydrodipicolinate + NADP(+) + H2O = (2S,4S)-4-hydroxy-2,3,4,5-tetrahydrodipicolinate + NADPH + H(+)</text>
        <dbReference type="Rhea" id="RHEA:35331"/>
        <dbReference type="ChEBI" id="CHEBI:15377"/>
        <dbReference type="ChEBI" id="CHEBI:15378"/>
        <dbReference type="ChEBI" id="CHEBI:16845"/>
        <dbReference type="ChEBI" id="CHEBI:57783"/>
        <dbReference type="ChEBI" id="CHEBI:58349"/>
        <dbReference type="ChEBI" id="CHEBI:67139"/>
        <dbReference type="EC" id="1.17.1.8"/>
    </reaction>
</comment>
<dbReference type="CDD" id="cd04891">
    <property type="entry name" value="ACT_AK-LysC-DapG-like_1"/>
    <property type="match status" value="1"/>
</dbReference>
<dbReference type="PANTHER" id="PTHR20836">
    <property type="entry name" value="DIHYDRODIPICOLINATE REDUCTASE"/>
    <property type="match status" value="1"/>
</dbReference>
<feature type="binding site" evidence="12">
    <location>
        <begin position="110"/>
        <end position="113"/>
    </location>
    <ligand>
        <name>NAD(+)</name>
        <dbReference type="ChEBI" id="CHEBI:57540"/>
    </ligand>
</feature>
<dbReference type="Pfam" id="PF01113">
    <property type="entry name" value="DapB_N"/>
    <property type="match status" value="1"/>
</dbReference>
<feature type="binding site" evidence="12">
    <location>
        <position position="144"/>
    </location>
    <ligand>
        <name>(S)-2,3,4,5-tetrahydrodipicolinate</name>
        <dbReference type="ChEBI" id="CHEBI:16845"/>
    </ligand>
</feature>
<evidence type="ECO:0000256" key="3">
    <source>
        <dbReference type="ARBA" id="ARBA00022605"/>
    </source>
</evidence>
<comment type="function">
    <text evidence="12">Catalyzes the conversion of 4-hydroxy-tetrahydrodipicolinate (HTPA) to tetrahydrodipicolinate.</text>
</comment>
<dbReference type="InterPro" id="IPR036291">
    <property type="entry name" value="NAD(P)-bd_dom_sf"/>
</dbReference>
<sequence>MTRIIIHGCNGAMGRVLAQAAADGSDIEIVAGIDKLADPKDFPFPVFHSLFDCDVEADVVIDFSRPEALQGLLTYGKMHNIGLVLATTGYTDADKGMIHAAQKDCPIFQAANMSLGINLMMNLIQKAAAFFGDDFDCEIVEAHHNKKVDAPSGTALALADALNATYPQPKTYRLGRNKESGRRTRGEIGIHAIRGGTVVGEHSVGFYGTDEVVKIEHSALSKRIFAKGALRAAQFLCGQPNGFYSMEDLMAQETMTSLYTDEQSAMITVCKLPHQPKLIAQLFRAVADAHVNVDLISQSAPVDGAFDLSFTCPRESMDAALNAIATLGDSSGKPGDVHVATDIAILTVEGAGMAHRSGVAANIFQVLSDGDIPIRGITTSETKISCVIDQADLTRAVTAVVEAFEL</sequence>
<dbReference type="InterPro" id="IPR002912">
    <property type="entry name" value="ACT_dom"/>
</dbReference>
<comment type="pathway">
    <text evidence="12">Amino-acid biosynthesis; L-lysine biosynthesis via DAP pathway; (S)-tetrahydrodipicolinate from L-aspartate: step 4/4.</text>
</comment>
<evidence type="ECO:0000313" key="15">
    <source>
        <dbReference type="EMBL" id="MBC8528499.1"/>
    </source>
</evidence>
<keyword evidence="16" id="KW-1185">Reference proteome</keyword>
<comment type="caution">
    <text evidence="15">The sequence shown here is derived from an EMBL/GenBank/DDBJ whole genome shotgun (WGS) entry which is preliminary data.</text>
</comment>
<dbReference type="Gene3D" id="3.40.50.720">
    <property type="entry name" value="NAD(P)-binding Rossmann-like Domain"/>
    <property type="match status" value="1"/>
</dbReference>